<proteinExistence type="inferred from homology"/>
<dbReference type="Proteomes" id="UP001165085">
    <property type="component" value="Unassembled WGS sequence"/>
</dbReference>
<keyword evidence="6" id="KW-0175">Coiled coil</keyword>
<evidence type="ECO:0000256" key="4">
    <source>
        <dbReference type="ARBA" id="ARBA00021815"/>
    </source>
</evidence>
<gene>
    <name evidence="11" type="ORF">TrST_g8660</name>
</gene>
<evidence type="ECO:0000259" key="10">
    <source>
        <dbReference type="Pfam" id="PF11527"/>
    </source>
</evidence>
<dbReference type="InterPro" id="IPR023379">
    <property type="entry name" value="BART_dom"/>
</dbReference>
<keyword evidence="12" id="KW-1185">Reference proteome</keyword>
<keyword evidence="8" id="KW-0966">Cell projection</keyword>
<evidence type="ECO:0000256" key="9">
    <source>
        <dbReference type="ARBA" id="ARBA00031593"/>
    </source>
</evidence>
<accession>A0A9W7EHC9</accession>
<dbReference type="OrthoDB" id="187299at2759"/>
<dbReference type="EMBL" id="BRXY01000254">
    <property type="protein sequence ID" value="GMH81079.1"/>
    <property type="molecule type" value="Genomic_DNA"/>
</dbReference>
<dbReference type="GO" id="GO:0005930">
    <property type="term" value="C:axoneme"/>
    <property type="evidence" value="ECO:0007669"/>
    <property type="project" value="TreeGrafter"/>
</dbReference>
<dbReference type="Pfam" id="PF11527">
    <property type="entry name" value="ARL2_Bind_BART"/>
    <property type="match status" value="1"/>
</dbReference>
<evidence type="ECO:0000256" key="8">
    <source>
        <dbReference type="ARBA" id="ARBA00023273"/>
    </source>
</evidence>
<dbReference type="InterPro" id="IPR038888">
    <property type="entry name" value="CFAP36"/>
</dbReference>
<evidence type="ECO:0000313" key="12">
    <source>
        <dbReference type="Proteomes" id="UP001165085"/>
    </source>
</evidence>
<feature type="domain" description="BART" evidence="10">
    <location>
        <begin position="14"/>
        <end position="121"/>
    </location>
</feature>
<dbReference type="InterPro" id="IPR042541">
    <property type="entry name" value="BART_sf"/>
</dbReference>
<keyword evidence="5" id="KW-0963">Cytoplasm</keyword>
<protein>
    <recommendedName>
        <fullName evidence="4">Cilia- and flagella-associated protein 36</fullName>
    </recommendedName>
    <alternativeName>
        <fullName evidence="9">Coiled-coil domain-containing protein 104</fullName>
    </alternativeName>
</protein>
<comment type="subcellular location">
    <subcellularLocation>
        <location evidence="1">Cell projection</location>
        <location evidence="1">Cilium</location>
    </subcellularLocation>
    <subcellularLocation>
        <location evidence="2">Cytoplasm</location>
    </subcellularLocation>
</comment>
<evidence type="ECO:0000256" key="2">
    <source>
        <dbReference type="ARBA" id="ARBA00004496"/>
    </source>
</evidence>
<sequence>MPEESKHDGPEVDPLINAFADFGTTGDLDDAISNFIEENCEHFEGAEEGGENKLEWTDLHRQYVEMIELHLESFCKEHETTAETMFQLLSDVNSDSSLDQDFVPQVIKLCEYSFFFQNMKEAADIMAAKREANTLKSEGEFNLSGCYQLCTDLLNVTEVEKYYEFTGCPWYFRKIIVAASKRLSDVVVLHEPEEKLIFKYSLQFFGRKSKEYVLDDKLVESENMWGKVIQTKCFQDNASSKVRIQAVKPSYAPDGFNENTFEWEEVDGERLMVWKRRIYENMDDKEPLEDVSGDFIGPKLYFRPMSGTGSPSRK</sequence>
<dbReference type="Gene3D" id="1.20.1520.10">
    <property type="entry name" value="ADP-ribosylation factor-like 2-binding protein, domain"/>
    <property type="match status" value="1"/>
</dbReference>
<keyword evidence="7" id="KW-0969">Cilium</keyword>
<comment type="similarity">
    <text evidence="3">Belongs to the CFAP36 family.</text>
</comment>
<evidence type="ECO:0000256" key="1">
    <source>
        <dbReference type="ARBA" id="ARBA00004138"/>
    </source>
</evidence>
<evidence type="ECO:0000256" key="3">
    <source>
        <dbReference type="ARBA" id="ARBA00007460"/>
    </source>
</evidence>
<dbReference type="PANTHER" id="PTHR21532">
    <property type="entry name" value="PHOSPHODIESTERASE HL"/>
    <property type="match status" value="1"/>
</dbReference>
<evidence type="ECO:0000256" key="7">
    <source>
        <dbReference type="ARBA" id="ARBA00023069"/>
    </source>
</evidence>
<name>A0A9W7EHC9_9STRA</name>
<evidence type="ECO:0000256" key="5">
    <source>
        <dbReference type="ARBA" id="ARBA00022490"/>
    </source>
</evidence>
<dbReference type="PANTHER" id="PTHR21532:SF0">
    <property type="entry name" value="CILIA- AND FLAGELLA-ASSOCIATED PROTEIN 36"/>
    <property type="match status" value="1"/>
</dbReference>
<evidence type="ECO:0000256" key="6">
    <source>
        <dbReference type="ARBA" id="ARBA00023054"/>
    </source>
</evidence>
<organism evidence="11 12">
    <name type="scientific">Triparma strigata</name>
    <dbReference type="NCBI Taxonomy" id="1606541"/>
    <lineage>
        <taxon>Eukaryota</taxon>
        <taxon>Sar</taxon>
        <taxon>Stramenopiles</taxon>
        <taxon>Ochrophyta</taxon>
        <taxon>Bolidophyceae</taxon>
        <taxon>Parmales</taxon>
        <taxon>Triparmaceae</taxon>
        <taxon>Triparma</taxon>
    </lineage>
</organism>
<evidence type="ECO:0000313" key="11">
    <source>
        <dbReference type="EMBL" id="GMH81079.1"/>
    </source>
</evidence>
<dbReference type="GO" id="GO:0097546">
    <property type="term" value="C:ciliary base"/>
    <property type="evidence" value="ECO:0007669"/>
    <property type="project" value="TreeGrafter"/>
</dbReference>
<dbReference type="AlphaFoldDB" id="A0A9W7EHC9"/>
<reference evidence="12" key="1">
    <citation type="journal article" date="2023" name="Commun. Biol.">
        <title>Genome analysis of Parmales, the sister group of diatoms, reveals the evolutionary specialization of diatoms from phago-mixotrophs to photoautotrophs.</title>
        <authorList>
            <person name="Ban H."/>
            <person name="Sato S."/>
            <person name="Yoshikawa S."/>
            <person name="Yamada K."/>
            <person name="Nakamura Y."/>
            <person name="Ichinomiya M."/>
            <person name="Sato N."/>
            <person name="Blanc-Mathieu R."/>
            <person name="Endo H."/>
            <person name="Kuwata A."/>
            <person name="Ogata H."/>
        </authorList>
    </citation>
    <scope>NUCLEOTIDE SEQUENCE [LARGE SCALE GENOMIC DNA]</scope>
    <source>
        <strain evidence="12">NIES 3701</strain>
    </source>
</reference>
<comment type="caution">
    <text evidence="11">The sequence shown here is derived from an EMBL/GenBank/DDBJ whole genome shotgun (WGS) entry which is preliminary data.</text>
</comment>